<sequence length="214" mass="24411">MVERFGVSVVSVRLAQMRRLRALFNVAASNETLSVAVRLRLCNRGWCEGCCTGRSAKQAEPEEEEEEFVHVKMLFLVRDTTQQQEAWRKQAASKAMRNKVRAERCVAYRKDLHLLPLTRPELVLCWKYTSHPRLFLATSQPNGRLSLDRRPGSRILCILCWLPVVQNTPEPDASLQRRPKPHSSGGEPSSFRSSHVVTQRKSVLAVTNDKMDND</sequence>
<reference evidence="2" key="1">
    <citation type="journal article" date="2023" name="Mol. Phylogenet. Evol.">
        <title>Genome-scale phylogeny and comparative genomics of the fungal order Sordariales.</title>
        <authorList>
            <person name="Hensen N."/>
            <person name="Bonometti L."/>
            <person name="Westerberg I."/>
            <person name="Brannstrom I.O."/>
            <person name="Guillou S."/>
            <person name="Cros-Aarteil S."/>
            <person name="Calhoun S."/>
            <person name="Haridas S."/>
            <person name="Kuo A."/>
            <person name="Mondo S."/>
            <person name="Pangilinan J."/>
            <person name="Riley R."/>
            <person name="LaButti K."/>
            <person name="Andreopoulos B."/>
            <person name="Lipzen A."/>
            <person name="Chen C."/>
            <person name="Yan M."/>
            <person name="Daum C."/>
            <person name="Ng V."/>
            <person name="Clum A."/>
            <person name="Steindorff A."/>
            <person name="Ohm R.A."/>
            <person name="Martin F."/>
            <person name="Silar P."/>
            <person name="Natvig D.O."/>
            <person name="Lalanne C."/>
            <person name="Gautier V."/>
            <person name="Ament-Velasquez S.L."/>
            <person name="Kruys A."/>
            <person name="Hutchinson M.I."/>
            <person name="Powell A.J."/>
            <person name="Barry K."/>
            <person name="Miller A.N."/>
            <person name="Grigoriev I.V."/>
            <person name="Debuchy R."/>
            <person name="Gladieux P."/>
            <person name="Hiltunen Thoren M."/>
            <person name="Johannesson H."/>
        </authorList>
    </citation>
    <scope>NUCLEOTIDE SEQUENCE</scope>
    <source>
        <strain evidence="2">CBS 892.96</strain>
    </source>
</reference>
<dbReference type="AlphaFoldDB" id="A0AAN6W9M2"/>
<organism evidence="2 3">
    <name type="scientific">Triangularia setosa</name>
    <dbReference type="NCBI Taxonomy" id="2587417"/>
    <lineage>
        <taxon>Eukaryota</taxon>
        <taxon>Fungi</taxon>
        <taxon>Dikarya</taxon>
        <taxon>Ascomycota</taxon>
        <taxon>Pezizomycotina</taxon>
        <taxon>Sordariomycetes</taxon>
        <taxon>Sordariomycetidae</taxon>
        <taxon>Sordariales</taxon>
        <taxon>Podosporaceae</taxon>
        <taxon>Triangularia</taxon>
    </lineage>
</organism>
<evidence type="ECO:0000313" key="2">
    <source>
        <dbReference type="EMBL" id="KAK4177949.1"/>
    </source>
</evidence>
<name>A0AAN6W9M2_9PEZI</name>
<gene>
    <name evidence="2" type="ORF">QBC36DRAFT_309675</name>
</gene>
<feature type="region of interest" description="Disordered" evidence="1">
    <location>
        <begin position="170"/>
        <end position="214"/>
    </location>
</feature>
<reference evidence="2" key="2">
    <citation type="submission" date="2023-05" db="EMBL/GenBank/DDBJ databases">
        <authorList>
            <consortium name="Lawrence Berkeley National Laboratory"/>
            <person name="Steindorff A."/>
            <person name="Hensen N."/>
            <person name="Bonometti L."/>
            <person name="Westerberg I."/>
            <person name="Brannstrom I.O."/>
            <person name="Guillou S."/>
            <person name="Cros-Aarteil S."/>
            <person name="Calhoun S."/>
            <person name="Haridas S."/>
            <person name="Kuo A."/>
            <person name="Mondo S."/>
            <person name="Pangilinan J."/>
            <person name="Riley R."/>
            <person name="Labutti K."/>
            <person name="Andreopoulos B."/>
            <person name="Lipzen A."/>
            <person name="Chen C."/>
            <person name="Yanf M."/>
            <person name="Daum C."/>
            <person name="Ng V."/>
            <person name="Clum A."/>
            <person name="Ohm R."/>
            <person name="Martin F."/>
            <person name="Silar P."/>
            <person name="Natvig D."/>
            <person name="Lalanne C."/>
            <person name="Gautier V."/>
            <person name="Ament-Velasquez S.L."/>
            <person name="Kruys A."/>
            <person name="Hutchinson M.I."/>
            <person name="Powell A.J."/>
            <person name="Barry K."/>
            <person name="Miller A.N."/>
            <person name="Grigoriev I.V."/>
            <person name="Debuchy R."/>
            <person name="Gladieux P."/>
            <person name="Thoren M.H."/>
            <person name="Johannesson H."/>
        </authorList>
    </citation>
    <scope>NUCLEOTIDE SEQUENCE</scope>
    <source>
        <strain evidence="2">CBS 892.96</strain>
    </source>
</reference>
<protein>
    <submittedName>
        <fullName evidence="2">Uncharacterized protein</fullName>
    </submittedName>
</protein>
<dbReference type="Proteomes" id="UP001302321">
    <property type="component" value="Unassembled WGS sequence"/>
</dbReference>
<evidence type="ECO:0000313" key="3">
    <source>
        <dbReference type="Proteomes" id="UP001302321"/>
    </source>
</evidence>
<keyword evidence="3" id="KW-1185">Reference proteome</keyword>
<accession>A0AAN6W9M2</accession>
<evidence type="ECO:0000256" key="1">
    <source>
        <dbReference type="SAM" id="MobiDB-lite"/>
    </source>
</evidence>
<feature type="compositionally biased region" description="Low complexity" evidence="1">
    <location>
        <begin position="183"/>
        <end position="194"/>
    </location>
</feature>
<proteinExistence type="predicted"/>
<dbReference type="EMBL" id="MU866151">
    <property type="protein sequence ID" value="KAK4177949.1"/>
    <property type="molecule type" value="Genomic_DNA"/>
</dbReference>
<comment type="caution">
    <text evidence="2">The sequence shown here is derived from an EMBL/GenBank/DDBJ whole genome shotgun (WGS) entry which is preliminary data.</text>
</comment>